<name>A0A098SBD6_9BACT</name>
<dbReference type="OrthoDB" id="714416at2"/>
<evidence type="ECO:0000313" key="2">
    <source>
        <dbReference type="Proteomes" id="UP000029736"/>
    </source>
</evidence>
<dbReference type="STRING" id="1524460.IX84_09105"/>
<dbReference type="RefSeq" id="WP_044218925.1">
    <property type="nucleotide sequence ID" value="NZ_JBKAGJ010000017.1"/>
</dbReference>
<organism evidence="1 2">
    <name type="scientific">Phaeodactylibacter xiamenensis</name>
    <dbReference type="NCBI Taxonomy" id="1524460"/>
    <lineage>
        <taxon>Bacteria</taxon>
        <taxon>Pseudomonadati</taxon>
        <taxon>Bacteroidota</taxon>
        <taxon>Saprospiria</taxon>
        <taxon>Saprospirales</taxon>
        <taxon>Haliscomenobacteraceae</taxon>
        <taxon>Phaeodactylibacter</taxon>
    </lineage>
</organism>
<accession>A0A098SBD6</accession>
<dbReference type="Proteomes" id="UP000029736">
    <property type="component" value="Unassembled WGS sequence"/>
</dbReference>
<comment type="caution">
    <text evidence="1">The sequence shown here is derived from an EMBL/GenBank/DDBJ whole genome shotgun (WGS) entry which is preliminary data.</text>
</comment>
<dbReference type="AlphaFoldDB" id="A0A098SBD6"/>
<dbReference type="EMBL" id="JPOS01000019">
    <property type="protein sequence ID" value="KGE88347.1"/>
    <property type="molecule type" value="Genomic_DNA"/>
</dbReference>
<evidence type="ECO:0000313" key="1">
    <source>
        <dbReference type="EMBL" id="KGE88347.1"/>
    </source>
</evidence>
<gene>
    <name evidence="1" type="ORF">IX84_09105</name>
</gene>
<protein>
    <submittedName>
        <fullName evidence="1">Uncharacterized protein</fullName>
    </submittedName>
</protein>
<keyword evidence="2" id="KW-1185">Reference proteome</keyword>
<reference evidence="1 2" key="1">
    <citation type="journal article" date="2014" name="Int. J. Syst. Evol. Microbiol.">
        <title>Phaeodactylibacter xiamenensis gen. nov., sp. nov., a member of the family Saprospiraceae isolated from the marine alga Phaeodactylum tricornutum.</title>
        <authorList>
            <person name="Chen Z.Jr."/>
            <person name="Lei X."/>
            <person name="Lai Q."/>
            <person name="Li Y."/>
            <person name="Zhang B."/>
            <person name="Zhang J."/>
            <person name="Zhang H."/>
            <person name="Yang L."/>
            <person name="Zheng W."/>
            <person name="Tian Y."/>
            <person name="Yu Z."/>
            <person name="Xu H.Jr."/>
            <person name="Zheng T."/>
        </authorList>
    </citation>
    <scope>NUCLEOTIDE SEQUENCE [LARGE SCALE GENOMIC DNA]</scope>
    <source>
        <strain evidence="1 2">KD52</strain>
    </source>
</reference>
<sequence length="513" mass="60292">MPKTPSNKLFNLIKSMSGSEKRYFKVFVGSHANKDSKYLRLFDAIEAQEEFDDEVLKNEVYQGKPVQSRKYSELKGYLYDLCLKSLQGYDEKTSVDYKLRHYLQSMQVLFRRSHFSDCQDLLSKARKLAYKYERFTVLIDMLGWEKQLAYAKSDIDYLDEALDRIETEEQHLQQQLTSISAYRNLFFRLLVSLRKDASLTGPEFRKRLADIVDTPLLQQPPESDAHQAQIYYYRTLSIYQLATGDLLAFKSSSEQLIELMESKPHFLNEDVSEYISALSNLIMGCGRVGDYEALEVYLEKLRQVKPLSQDDELKIHRQYYQNKFSLCIAKGDFKEGLSALQTHLRERSHFDNDLFETNTFYYYYFHISFGAEAYDDALSYLNDWLNLSTTVERQELQGTARILNLIVHFELGNYVLLDSLIRSTYRYLKKREQLHDVEREIISFIRKAAGSPSKHELKVAYESLKGAFEQLPQTERAKSFFVRAFDMMAWLEGKLEGKSYGEMIRRKFKERSR</sequence>
<proteinExistence type="predicted"/>